<dbReference type="STRING" id="659014.SAMN04487996_126101"/>
<keyword evidence="2" id="KW-1185">Reference proteome</keyword>
<dbReference type="InterPro" id="IPR029787">
    <property type="entry name" value="Nucleotide_cyclase"/>
</dbReference>
<dbReference type="RefSeq" id="WP_090157186.1">
    <property type="nucleotide sequence ID" value="NZ_FNAN01000026.1"/>
</dbReference>
<dbReference type="Proteomes" id="UP000198748">
    <property type="component" value="Unassembled WGS sequence"/>
</dbReference>
<evidence type="ECO:0000313" key="1">
    <source>
        <dbReference type="EMBL" id="SDG98991.1"/>
    </source>
</evidence>
<dbReference type="AlphaFoldDB" id="A0A1G7YRA6"/>
<protein>
    <recommendedName>
        <fullName evidence="3">DUF2652 domain-containing protein</fullName>
    </recommendedName>
</protein>
<dbReference type="EMBL" id="FNAN01000026">
    <property type="protein sequence ID" value="SDG98991.1"/>
    <property type="molecule type" value="Genomic_DNA"/>
</dbReference>
<evidence type="ECO:0000313" key="2">
    <source>
        <dbReference type="Proteomes" id="UP000198748"/>
    </source>
</evidence>
<name>A0A1G7YRA6_9BACT</name>
<organism evidence="1 2">
    <name type="scientific">Dyadobacter soli</name>
    <dbReference type="NCBI Taxonomy" id="659014"/>
    <lineage>
        <taxon>Bacteria</taxon>
        <taxon>Pseudomonadati</taxon>
        <taxon>Bacteroidota</taxon>
        <taxon>Cytophagia</taxon>
        <taxon>Cytophagales</taxon>
        <taxon>Spirosomataceae</taxon>
        <taxon>Dyadobacter</taxon>
    </lineage>
</organism>
<proteinExistence type="predicted"/>
<accession>A0A1G7YRA6</accession>
<dbReference type="InterPro" id="IPR020503">
    <property type="entry name" value="Uncharacterised_Rv2561"/>
</dbReference>
<dbReference type="Pfam" id="PF10851">
    <property type="entry name" value="DUF2652"/>
    <property type="match status" value="1"/>
</dbReference>
<reference evidence="2" key="1">
    <citation type="submission" date="2016-10" db="EMBL/GenBank/DDBJ databases">
        <authorList>
            <person name="Varghese N."/>
            <person name="Submissions S."/>
        </authorList>
    </citation>
    <scope>NUCLEOTIDE SEQUENCE [LARGE SCALE GENOMIC DNA]</scope>
    <source>
        <strain evidence="2">DSM 25329</strain>
    </source>
</reference>
<dbReference type="OrthoDB" id="625021at2"/>
<evidence type="ECO:0008006" key="3">
    <source>
        <dbReference type="Google" id="ProtNLM"/>
    </source>
</evidence>
<dbReference type="SUPFAM" id="SSF55961">
    <property type="entry name" value="Bet v1-like"/>
    <property type="match status" value="1"/>
</dbReference>
<gene>
    <name evidence="1" type="ORF">SAMN04487996_126101</name>
</gene>
<sequence length="359" mass="42120">MENRGLIFIPDISGFTQFMHEIEIEHGRQIIQELLETLVNANQIGLEISEIEGDAILFFKFGKAPELETLYKQVERMFCDFHKYLIAYDNRRFCQCKSCISAVNLTLKVVAHYGEFTTYQVKNFRKLIGKDIIVAHQLLKNDIDQHEYWLVTQNLLNGQNPDGFTEWMQWYPGSKTTENEQIPFQYTQIGALKDSIPRYEPPLLEPREKVKMLSVSREYDAAIKKMFFTAGHLELRHRWQDGLISIEELDHFLPGIGSRHRRTREDGETIMYASGFSYDPESRIVFSESDEKLTNTLYFVLEKLAENRTRLSLEYYIKNDPLKQLAFRLFKKDKMEATYKKSLANLEKLLPEITVPVDF</sequence>
<dbReference type="Gene3D" id="3.30.70.1230">
    <property type="entry name" value="Nucleotide cyclase"/>
    <property type="match status" value="1"/>
</dbReference>